<evidence type="ECO:0000256" key="2">
    <source>
        <dbReference type="ARBA" id="ARBA00008682"/>
    </source>
</evidence>
<comment type="caution">
    <text evidence="11">The sequence shown here is derived from an EMBL/GenBank/DDBJ whole genome shotgun (WGS) entry which is preliminary data.</text>
</comment>
<dbReference type="Gene3D" id="3.10.50.10">
    <property type="match status" value="1"/>
</dbReference>
<dbReference type="Pfam" id="PF00704">
    <property type="entry name" value="Glyco_hydro_18"/>
    <property type="match status" value="1"/>
</dbReference>
<dbReference type="PANTHER" id="PTHR11177">
    <property type="entry name" value="CHITINASE"/>
    <property type="match status" value="1"/>
</dbReference>
<comment type="similarity">
    <text evidence="2">Belongs to the glycosyl hydrolase 18 family. Chitinase class V subfamily.</text>
</comment>
<comment type="catalytic activity">
    <reaction evidence="1">
        <text>Random endo-hydrolysis of N-acetyl-beta-D-glucosaminide (1-&gt;4)-beta-linkages in chitin and chitodextrins.</text>
        <dbReference type="EC" id="3.2.1.14"/>
    </reaction>
</comment>
<proteinExistence type="inferred from homology"/>
<keyword evidence="5" id="KW-0146">Chitin degradation</keyword>
<dbReference type="GO" id="GO:0006032">
    <property type="term" value="P:chitin catabolic process"/>
    <property type="evidence" value="ECO:0007669"/>
    <property type="project" value="UniProtKB-KW"/>
</dbReference>
<dbReference type="InterPro" id="IPR001579">
    <property type="entry name" value="Glyco_hydro_18_chit_AS"/>
</dbReference>
<dbReference type="InterPro" id="IPR011583">
    <property type="entry name" value="Chitinase_II/V-like_cat"/>
</dbReference>
<dbReference type="PROSITE" id="PS51910">
    <property type="entry name" value="GH18_2"/>
    <property type="match status" value="1"/>
</dbReference>
<dbReference type="PANTHER" id="PTHR11177:SF333">
    <property type="entry name" value="CHITINASE"/>
    <property type="match status" value="1"/>
</dbReference>
<dbReference type="InterPro" id="IPR017853">
    <property type="entry name" value="GH"/>
</dbReference>
<dbReference type="SUPFAM" id="SSF51445">
    <property type="entry name" value="(Trans)glycosidases"/>
    <property type="match status" value="1"/>
</dbReference>
<keyword evidence="8" id="KW-0624">Polysaccharide degradation</keyword>
<sequence>MLPKVARYYLKKDSQLGISGNNTGRPLLYSFGLTIVSCPPARLWLSLRFLQSAARGLPKDVTTTGPLKRPSCSKYGTSVNKRSIGYYETWASTRPCSAVALEQLNLQGLTHINFASMFFEPDTFELTHMDRNAGSLISRFTKLKERKPGLETWVSVAGKYQQAFSIISNTAANRRKFINNLIKFMQTYGFDGMDMDWEYPIADDRGGKPEDKANFVLLSRDIYNAFEKEGYGYSLTLPASYWYLQHFDLTKLQPYGHWFNLMSSLLRDMMYGRSFTLTDPKCNEPNGVCRFSGGTKASRCSRVSGILNLQEIFDIINDKKLKLTHDKKAGVK</sequence>
<dbReference type="CDD" id="cd00598">
    <property type="entry name" value="GH18_chitinase-like"/>
    <property type="match status" value="1"/>
</dbReference>
<accession>A0A8H5ZPY8</accession>
<dbReference type="GO" id="GO:0008061">
    <property type="term" value="F:chitin binding"/>
    <property type="evidence" value="ECO:0007669"/>
    <property type="project" value="InterPro"/>
</dbReference>
<keyword evidence="7 9" id="KW-0326">Glycosidase</keyword>
<feature type="domain" description="GH18" evidence="10">
    <location>
        <begin position="81"/>
        <end position="332"/>
    </location>
</feature>
<dbReference type="InterPro" id="IPR029070">
    <property type="entry name" value="Chitinase_insertion_sf"/>
</dbReference>
<dbReference type="EMBL" id="WNKQ01000002">
    <property type="protein sequence ID" value="KAF5853086.1"/>
    <property type="molecule type" value="Genomic_DNA"/>
</dbReference>
<dbReference type="InterPro" id="IPR050314">
    <property type="entry name" value="Glycosyl_Hydrlase_18"/>
</dbReference>
<evidence type="ECO:0000256" key="3">
    <source>
        <dbReference type="ARBA" id="ARBA00012729"/>
    </source>
</evidence>
<evidence type="ECO:0000313" key="12">
    <source>
        <dbReference type="Proteomes" id="UP000624244"/>
    </source>
</evidence>
<dbReference type="InterPro" id="IPR001223">
    <property type="entry name" value="Glyco_hydro18_cat"/>
</dbReference>
<dbReference type="Proteomes" id="UP000624244">
    <property type="component" value="Unassembled WGS sequence"/>
</dbReference>
<evidence type="ECO:0000256" key="7">
    <source>
        <dbReference type="ARBA" id="ARBA00023295"/>
    </source>
</evidence>
<evidence type="ECO:0000256" key="1">
    <source>
        <dbReference type="ARBA" id="ARBA00000822"/>
    </source>
</evidence>
<organism evidence="11 12">
    <name type="scientific">Cochliobolus sativus</name>
    <name type="common">Common root rot and spot blotch fungus</name>
    <name type="synonym">Bipolaris sorokiniana</name>
    <dbReference type="NCBI Taxonomy" id="45130"/>
    <lineage>
        <taxon>Eukaryota</taxon>
        <taxon>Fungi</taxon>
        <taxon>Dikarya</taxon>
        <taxon>Ascomycota</taxon>
        <taxon>Pezizomycotina</taxon>
        <taxon>Dothideomycetes</taxon>
        <taxon>Pleosporomycetidae</taxon>
        <taxon>Pleosporales</taxon>
        <taxon>Pleosporineae</taxon>
        <taxon>Pleosporaceae</taxon>
        <taxon>Bipolaris</taxon>
    </lineage>
</organism>
<evidence type="ECO:0000256" key="9">
    <source>
        <dbReference type="RuleBase" id="RU000489"/>
    </source>
</evidence>
<evidence type="ECO:0000259" key="10">
    <source>
        <dbReference type="PROSITE" id="PS51910"/>
    </source>
</evidence>
<dbReference type="SMART" id="SM00636">
    <property type="entry name" value="Glyco_18"/>
    <property type="match status" value="1"/>
</dbReference>
<dbReference type="GO" id="GO:0008843">
    <property type="term" value="F:endochitinase activity"/>
    <property type="evidence" value="ECO:0007669"/>
    <property type="project" value="UniProtKB-EC"/>
</dbReference>
<evidence type="ECO:0000256" key="4">
    <source>
        <dbReference type="ARBA" id="ARBA00022801"/>
    </source>
</evidence>
<dbReference type="SUPFAM" id="SSF54556">
    <property type="entry name" value="Chitinase insertion domain"/>
    <property type="match status" value="1"/>
</dbReference>
<dbReference type="GO" id="GO:0000272">
    <property type="term" value="P:polysaccharide catabolic process"/>
    <property type="evidence" value="ECO:0007669"/>
    <property type="project" value="UniProtKB-KW"/>
</dbReference>
<dbReference type="EC" id="3.2.1.14" evidence="3"/>
<protein>
    <recommendedName>
        <fullName evidence="3">chitinase</fullName>
        <ecNumber evidence="3">3.2.1.14</ecNumber>
    </recommendedName>
</protein>
<evidence type="ECO:0000256" key="6">
    <source>
        <dbReference type="ARBA" id="ARBA00023277"/>
    </source>
</evidence>
<keyword evidence="6" id="KW-0119">Carbohydrate metabolism</keyword>
<evidence type="ECO:0000256" key="5">
    <source>
        <dbReference type="ARBA" id="ARBA00023024"/>
    </source>
</evidence>
<keyword evidence="4 9" id="KW-0378">Hydrolase</keyword>
<dbReference type="Gene3D" id="3.20.20.80">
    <property type="entry name" value="Glycosidases"/>
    <property type="match status" value="1"/>
</dbReference>
<evidence type="ECO:0000256" key="8">
    <source>
        <dbReference type="ARBA" id="ARBA00023326"/>
    </source>
</evidence>
<name>A0A8H5ZPY8_COCSA</name>
<dbReference type="PROSITE" id="PS01095">
    <property type="entry name" value="GH18_1"/>
    <property type="match status" value="1"/>
</dbReference>
<evidence type="ECO:0000313" key="11">
    <source>
        <dbReference type="EMBL" id="KAF5853086.1"/>
    </source>
</evidence>
<dbReference type="AlphaFoldDB" id="A0A8H5ZPY8"/>
<gene>
    <name evidence="11" type="ORF">GGP41_001661</name>
</gene>
<reference evidence="11" key="1">
    <citation type="submission" date="2019-11" db="EMBL/GenBank/DDBJ databases">
        <title>Bipolaris sorokiniana Genome sequencing.</title>
        <authorList>
            <person name="Wang H."/>
        </authorList>
    </citation>
    <scope>NUCLEOTIDE SEQUENCE</scope>
</reference>